<evidence type="ECO:0000313" key="2">
    <source>
        <dbReference type="EnsemblProtists" id="PYU1_T014241"/>
    </source>
</evidence>
<evidence type="ECO:0000313" key="3">
    <source>
        <dbReference type="Proteomes" id="UP000019132"/>
    </source>
</evidence>
<sequence length="971" mass="106684">MADALLHSCAVYFYAYDPQTRSYAQQTDAVVGCALLASSGESGADFKLLFYNSQKQPLVQLSVTGATKMTPQQDHYVSFVDDAQQKFYSMRFKDAAGVMAFLSAVAFVKAQQVVLSSSASPHVLVDDIALGKEEGKGYALTNGDVAGIALTVWRGQSDSTDFFTANPLDIAKQQASEVVERDGDLKRVRLVDNGGVKESDDALSKVLATEALIGMQKNAQRLVTVVAPQTQEWFIASVELVKVKKGSRASTAATETESSGSPLHQEQVQAADDAQAAAAALNDDLVQRMANLSRAGSKGGSGLIASLSSRALLNQPGESDDKNGSRKTSFAELQAAVAQKYVPVLLPGVHLSGDKQSVMSPRGYEDPSQHRASQHESLAAKVIAPLKDQSRASSFDLSSAQTPTGSSAASSLSSEMEKLMQEQSDLAQLRKQLEESKRKLQESDDDAKQITPSSSAPAAKSSSIYEQARSPSNGLNGLGQWQSTSAPPAASSFSAISSSYTPPKSALAASSSALYSSTSTSRWNPTTNSLELVPSFQPSSFLTSPHLAPPPPVPTTSFNPSFASTLNSRSLVPTPTFSASSSGSGTSVEVESGILRLQRSSTSIESTLQDIHSKIDRLLNAQGSMKTSKYTSSSGLYSSSTLSSSTASPSSSSSSAILLKNLEKALQQRDQVQELNGRLQEAREQMESTIEELQNQHEALQMENRNLLDKLQNGNHLQQEKFRLELRNVQQQLSHTQEQMLVYQEENYRMRSELAAKDDQLVKEKAQLQEETRKQLESMQRQLEAQLRQDSRDSVDKVVREKTTLESQVKDLLTQKQQWEQERDMMMSQLRQAQSQIQEEKSRSQSVQDTHVQELQVQLQQMGIDARGLSQQVEKFRSKNKELEELLAAKEDEVEKLQQTKSSQEYAALSELLKEFMNDIYFHFQDAFDEDTEFTGKEIVMAIRKILKQNTMDILAKLEEFWQMQAQNMNR</sequence>
<feature type="region of interest" description="Disordered" evidence="1">
    <location>
        <begin position="628"/>
        <end position="653"/>
    </location>
</feature>
<dbReference type="EMBL" id="GL376600">
    <property type="status" value="NOT_ANNOTATED_CDS"/>
    <property type="molecule type" value="Genomic_DNA"/>
</dbReference>
<feature type="compositionally biased region" description="Polar residues" evidence="1">
    <location>
        <begin position="469"/>
        <end position="482"/>
    </location>
</feature>
<evidence type="ECO:0008006" key="4">
    <source>
        <dbReference type="Google" id="ProtNLM"/>
    </source>
</evidence>
<organism evidence="2 3">
    <name type="scientific">Globisporangium ultimum (strain ATCC 200006 / CBS 805.95 / DAOM BR144)</name>
    <name type="common">Pythium ultimum</name>
    <dbReference type="NCBI Taxonomy" id="431595"/>
    <lineage>
        <taxon>Eukaryota</taxon>
        <taxon>Sar</taxon>
        <taxon>Stramenopiles</taxon>
        <taxon>Oomycota</taxon>
        <taxon>Peronosporomycetes</taxon>
        <taxon>Pythiales</taxon>
        <taxon>Pythiaceae</taxon>
        <taxon>Globisporangium</taxon>
    </lineage>
</organism>
<name>K3XAJ2_GLOUD</name>
<dbReference type="VEuPathDB" id="FungiDB:PYU1_G014211"/>
<dbReference type="STRING" id="431595.K3XAJ2"/>
<dbReference type="HOGENOM" id="CLU_311132_0_0_1"/>
<feature type="region of interest" description="Disordered" evidence="1">
    <location>
        <begin position="772"/>
        <end position="795"/>
    </location>
</feature>
<dbReference type="eggNOG" id="ENOG502QWZQ">
    <property type="taxonomic scope" value="Eukaryota"/>
</dbReference>
<feature type="compositionally biased region" description="Basic and acidic residues" evidence="1">
    <location>
        <begin position="431"/>
        <end position="448"/>
    </location>
</feature>
<dbReference type="Proteomes" id="UP000019132">
    <property type="component" value="Unassembled WGS sequence"/>
</dbReference>
<feature type="region of interest" description="Disordered" evidence="1">
    <location>
        <begin position="393"/>
        <end position="486"/>
    </location>
</feature>
<feature type="compositionally biased region" description="Polar residues" evidence="1">
    <location>
        <begin position="393"/>
        <end position="405"/>
    </location>
</feature>
<evidence type="ECO:0000256" key="1">
    <source>
        <dbReference type="SAM" id="MobiDB-lite"/>
    </source>
</evidence>
<dbReference type="PANTHER" id="PTHR44927">
    <property type="entry name" value="FK506-BINDING PROTEIN 15"/>
    <property type="match status" value="1"/>
</dbReference>
<keyword evidence="3" id="KW-1185">Reference proteome</keyword>
<dbReference type="OMA" id="NEEYQHE"/>
<feature type="region of interest" description="Disordered" evidence="1">
    <location>
        <begin position="356"/>
        <end position="375"/>
    </location>
</feature>
<dbReference type="AlphaFoldDB" id="K3XAJ2"/>
<protein>
    <recommendedName>
        <fullName evidence="4">WH1 domain-containing protein</fullName>
    </recommendedName>
</protein>
<accession>K3XAJ2</accession>
<proteinExistence type="predicted"/>
<feature type="compositionally biased region" description="Low complexity" evidence="1">
    <location>
        <begin position="452"/>
        <end position="463"/>
    </location>
</feature>
<reference evidence="3" key="1">
    <citation type="journal article" date="2010" name="Genome Biol.">
        <title>Genome sequence of the necrotrophic plant pathogen Pythium ultimum reveals original pathogenicity mechanisms and effector repertoire.</title>
        <authorList>
            <person name="Levesque C.A."/>
            <person name="Brouwer H."/>
            <person name="Cano L."/>
            <person name="Hamilton J.P."/>
            <person name="Holt C."/>
            <person name="Huitema E."/>
            <person name="Raffaele S."/>
            <person name="Robideau G.P."/>
            <person name="Thines M."/>
            <person name="Win J."/>
            <person name="Zerillo M.M."/>
            <person name="Beakes G.W."/>
            <person name="Boore J.L."/>
            <person name="Busam D."/>
            <person name="Dumas B."/>
            <person name="Ferriera S."/>
            <person name="Fuerstenberg S.I."/>
            <person name="Gachon C.M."/>
            <person name="Gaulin E."/>
            <person name="Govers F."/>
            <person name="Grenville-Briggs L."/>
            <person name="Horner N."/>
            <person name="Hostetler J."/>
            <person name="Jiang R.H."/>
            <person name="Johnson J."/>
            <person name="Krajaejun T."/>
            <person name="Lin H."/>
            <person name="Meijer H.J."/>
            <person name="Moore B."/>
            <person name="Morris P."/>
            <person name="Phuntmart V."/>
            <person name="Puiu D."/>
            <person name="Shetty J."/>
            <person name="Stajich J.E."/>
            <person name="Tripathy S."/>
            <person name="Wawra S."/>
            <person name="van West P."/>
            <person name="Whitty B.R."/>
            <person name="Coutinho P.M."/>
            <person name="Henrissat B."/>
            <person name="Martin F."/>
            <person name="Thomas P.D."/>
            <person name="Tyler B.M."/>
            <person name="De Vries R.P."/>
            <person name="Kamoun S."/>
            <person name="Yandell M."/>
            <person name="Tisserat N."/>
            <person name="Buell C.R."/>
        </authorList>
    </citation>
    <scope>NUCLEOTIDE SEQUENCE</scope>
    <source>
        <strain evidence="3">DAOM:BR144</strain>
    </source>
</reference>
<dbReference type="PANTHER" id="PTHR44927:SF1">
    <property type="entry name" value="FK506-BINDING PROTEIN 15"/>
    <property type="match status" value="1"/>
</dbReference>
<reference evidence="2" key="3">
    <citation type="submission" date="2015-02" db="UniProtKB">
        <authorList>
            <consortium name="EnsemblProtists"/>
        </authorList>
    </citation>
    <scope>IDENTIFICATION</scope>
    <source>
        <strain evidence="2">DAOM BR144</strain>
    </source>
</reference>
<dbReference type="EnsemblProtists" id="PYU1_T014241">
    <property type="protein sequence ID" value="PYU1_T014241"/>
    <property type="gene ID" value="PYU1_G014211"/>
</dbReference>
<reference evidence="3" key="2">
    <citation type="submission" date="2010-04" db="EMBL/GenBank/DDBJ databases">
        <authorList>
            <person name="Buell R."/>
            <person name="Hamilton J."/>
            <person name="Hostetler J."/>
        </authorList>
    </citation>
    <scope>NUCLEOTIDE SEQUENCE [LARGE SCALE GENOMIC DNA]</scope>
    <source>
        <strain evidence="3">DAOM:BR144</strain>
    </source>
</reference>
<dbReference type="InParanoid" id="K3XAJ2"/>